<feature type="transmembrane region" description="Helical" evidence="1">
    <location>
        <begin position="21"/>
        <end position="40"/>
    </location>
</feature>
<sequence length="41" mass="4597">PGAYYRTDKEGNLVLSAINRYSSSIILLLFSLCVSDGHYIF</sequence>
<reference evidence="2" key="1">
    <citation type="journal article" date="2014" name="Front. Microbiol.">
        <title>High frequency of phylogenetically diverse reductive dehalogenase-homologous genes in deep subseafloor sedimentary metagenomes.</title>
        <authorList>
            <person name="Kawai M."/>
            <person name="Futagami T."/>
            <person name="Toyoda A."/>
            <person name="Takaki Y."/>
            <person name="Nishi S."/>
            <person name="Hori S."/>
            <person name="Arai W."/>
            <person name="Tsubouchi T."/>
            <person name="Morono Y."/>
            <person name="Uchiyama I."/>
            <person name="Ito T."/>
            <person name="Fujiyama A."/>
            <person name="Inagaki F."/>
            <person name="Takami H."/>
        </authorList>
    </citation>
    <scope>NUCLEOTIDE SEQUENCE</scope>
    <source>
        <strain evidence="2">Expedition CK06-06</strain>
    </source>
</reference>
<name>X1B2Z5_9ZZZZ</name>
<protein>
    <submittedName>
        <fullName evidence="2">Uncharacterized protein</fullName>
    </submittedName>
</protein>
<evidence type="ECO:0000313" key="2">
    <source>
        <dbReference type="EMBL" id="GAG89355.1"/>
    </source>
</evidence>
<keyword evidence="1" id="KW-1133">Transmembrane helix</keyword>
<gene>
    <name evidence="2" type="ORF">S01H4_25081</name>
</gene>
<dbReference type="AlphaFoldDB" id="X1B2Z5"/>
<proteinExistence type="predicted"/>
<organism evidence="2">
    <name type="scientific">marine sediment metagenome</name>
    <dbReference type="NCBI Taxonomy" id="412755"/>
    <lineage>
        <taxon>unclassified sequences</taxon>
        <taxon>metagenomes</taxon>
        <taxon>ecological metagenomes</taxon>
    </lineage>
</organism>
<dbReference type="EMBL" id="BART01011884">
    <property type="protein sequence ID" value="GAG89355.1"/>
    <property type="molecule type" value="Genomic_DNA"/>
</dbReference>
<evidence type="ECO:0000256" key="1">
    <source>
        <dbReference type="SAM" id="Phobius"/>
    </source>
</evidence>
<keyword evidence="1" id="KW-0472">Membrane</keyword>
<comment type="caution">
    <text evidence="2">The sequence shown here is derived from an EMBL/GenBank/DDBJ whole genome shotgun (WGS) entry which is preliminary data.</text>
</comment>
<feature type="non-terminal residue" evidence="2">
    <location>
        <position position="1"/>
    </location>
</feature>
<accession>X1B2Z5</accession>
<keyword evidence="1" id="KW-0812">Transmembrane</keyword>